<dbReference type="Proteomes" id="UP000006804">
    <property type="component" value="Chromosome"/>
</dbReference>
<keyword evidence="3" id="KW-1185">Reference proteome</keyword>
<accession>F7YV92</accession>
<dbReference type="AlphaFoldDB" id="F7YV92"/>
<sequence length="411" mass="47272" precursor="true">MMIRVLVGMLIVCCIVVFGSVGLKINLSGSVETKKLVEDISRSIVSLLPKEVYAEIKVNDEVVFSNWLDEQPEVIYQQSLMATYDGSKDVYEVSWFDENGQRLYSCVYTPRGERPYFEFVRECVHLPLERASFWLLKNDRFDEYLTLTYHPAIDEYGTFSPDGKYFAFITDRRAGNRDIALFDLQEGTLTILPISGSSEYFPRFSPDGKRIAFQGSLHGFWNIYVMPLQDYSRNIVLLSAGNSPAYCPNWFSNDVVIYVQDTEQGNALFTATLGRRRTRINLPEPFDMVFSPVVHDGIIYFVGLRNSNFGIYALTKDGKIVEVENTQFNEHDPAISPDGRYLAYASNVTGYYTIWVKDLVTEEKWCVTENIPHDAFYPVFSPDGKYIAFSVYEGRYEPDIWFVRFKPSRSD</sequence>
<evidence type="ECO:0000313" key="3">
    <source>
        <dbReference type="Proteomes" id="UP000006804"/>
    </source>
</evidence>
<dbReference type="EMBL" id="CP002351">
    <property type="protein sequence ID" value="AEH50392.1"/>
    <property type="molecule type" value="Genomic_DNA"/>
</dbReference>
<dbReference type="InterPro" id="IPR011042">
    <property type="entry name" value="6-blade_b-propeller_TolB-like"/>
</dbReference>
<evidence type="ECO:0000256" key="1">
    <source>
        <dbReference type="ARBA" id="ARBA00009820"/>
    </source>
</evidence>
<name>F7YV92_9THEM</name>
<dbReference type="Pfam" id="PF07676">
    <property type="entry name" value="PD40"/>
    <property type="match status" value="4"/>
</dbReference>
<reference evidence="2 3" key="1">
    <citation type="submission" date="2010-11" db="EMBL/GenBank/DDBJ databases">
        <title>The complete genome of Thermotoga thermarum DSM 5069.</title>
        <authorList>
            <consortium name="US DOE Joint Genome Institute (JGI-PGF)"/>
            <person name="Lucas S."/>
            <person name="Copeland A."/>
            <person name="Lapidus A."/>
            <person name="Bruce D."/>
            <person name="Goodwin L."/>
            <person name="Pitluck S."/>
            <person name="Kyrpides N."/>
            <person name="Mavromatis K."/>
            <person name="Ivanova N."/>
            <person name="Zeytun A."/>
            <person name="Brettin T."/>
            <person name="Detter J.C."/>
            <person name="Tapia R."/>
            <person name="Han C."/>
            <person name="Land M."/>
            <person name="Hauser L."/>
            <person name="Markowitz V."/>
            <person name="Cheng J.-F."/>
            <person name="Hugenholtz P."/>
            <person name="Woyke T."/>
            <person name="Wu D."/>
            <person name="Spring S."/>
            <person name="Schroeder M."/>
            <person name="Brambilla E."/>
            <person name="Klenk H.-P."/>
            <person name="Eisen J.A."/>
        </authorList>
    </citation>
    <scope>NUCLEOTIDE SEQUENCE [LARGE SCALE GENOMIC DNA]</scope>
    <source>
        <strain evidence="2 3">DSM 5069</strain>
    </source>
</reference>
<gene>
    <name evidence="2" type="ORF">Theth_0293</name>
</gene>
<dbReference type="PATRIC" id="fig|688269.3.peg.302"/>
<dbReference type="KEGG" id="tta:Theth_0293"/>
<dbReference type="eggNOG" id="COG0823">
    <property type="taxonomic scope" value="Bacteria"/>
</dbReference>
<dbReference type="SUPFAM" id="SSF69304">
    <property type="entry name" value="Tricorn protease N-terminal domain"/>
    <property type="match status" value="1"/>
</dbReference>
<dbReference type="PANTHER" id="PTHR36842">
    <property type="entry name" value="PROTEIN TOLB HOMOLOG"/>
    <property type="match status" value="1"/>
</dbReference>
<dbReference type="RefSeq" id="WP_013931615.1">
    <property type="nucleotide sequence ID" value="NC_015707.1"/>
</dbReference>
<dbReference type="HOGENOM" id="CLU_709664_0_0_0"/>
<comment type="similarity">
    <text evidence="1">Belongs to the TolB family.</text>
</comment>
<organism evidence="2 3">
    <name type="scientific">Pseudothermotoga thermarum DSM 5069</name>
    <dbReference type="NCBI Taxonomy" id="688269"/>
    <lineage>
        <taxon>Bacteria</taxon>
        <taxon>Thermotogati</taxon>
        <taxon>Thermotogota</taxon>
        <taxon>Thermotogae</taxon>
        <taxon>Thermotogales</taxon>
        <taxon>Thermotogaceae</taxon>
        <taxon>Pseudothermotoga</taxon>
    </lineage>
</organism>
<protein>
    <submittedName>
        <fullName evidence="2">WD40-like beta Propeller containing protein</fullName>
    </submittedName>
</protein>
<dbReference type="Gene3D" id="2.120.10.30">
    <property type="entry name" value="TolB, C-terminal domain"/>
    <property type="match status" value="2"/>
</dbReference>
<evidence type="ECO:0000313" key="2">
    <source>
        <dbReference type="EMBL" id="AEH50392.1"/>
    </source>
</evidence>
<proteinExistence type="inferred from homology"/>
<dbReference type="InterPro" id="IPR011659">
    <property type="entry name" value="WD40"/>
</dbReference>
<dbReference type="STRING" id="688269.Theth_0293"/>